<dbReference type="PANTHER" id="PTHR11596:SF5">
    <property type="entry name" value="ALKALINE PHOSPHATASE"/>
    <property type="match status" value="1"/>
</dbReference>
<dbReference type="Pfam" id="PF00245">
    <property type="entry name" value="Alk_phosphatase"/>
    <property type="match status" value="1"/>
</dbReference>
<organism evidence="6 7">
    <name type="scientific">Orenia metallireducens</name>
    <dbReference type="NCBI Taxonomy" id="1413210"/>
    <lineage>
        <taxon>Bacteria</taxon>
        <taxon>Bacillati</taxon>
        <taxon>Bacillota</taxon>
        <taxon>Clostridia</taxon>
        <taxon>Halanaerobiales</taxon>
        <taxon>Halobacteroidaceae</taxon>
        <taxon>Orenia</taxon>
    </lineage>
</organism>
<feature type="binding site" evidence="3">
    <location>
        <position position="398"/>
    </location>
    <ligand>
        <name>Zn(2+)</name>
        <dbReference type="ChEBI" id="CHEBI:29105"/>
        <label>2</label>
    </ligand>
</feature>
<feature type="binding site" evidence="3">
    <location>
        <position position="394"/>
    </location>
    <ligand>
        <name>Zn(2+)</name>
        <dbReference type="ChEBI" id="CHEBI:29105"/>
        <label>2</label>
    </ligand>
</feature>
<keyword evidence="3" id="KW-0460">Magnesium</keyword>
<dbReference type="CDD" id="cd16012">
    <property type="entry name" value="ALP"/>
    <property type="match status" value="1"/>
</dbReference>
<evidence type="ECO:0000256" key="4">
    <source>
        <dbReference type="RuleBase" id="RU003946"/>
    </source>
</evidence>
<comment type="cofactor">
    <cofactor evidence="3">
        <name>Mg(2+)</name>
        <dbReference type="ChEBI" id="CHEBI:18420"/>
    </cofactor>
    <text evidence="3">Binds 1 Mg(2+) ion.</text>
</comment>
<dbReference type="AlphaFoldDB" id="A0A285GWZ5"/>
<keyword evidence="5" id="KW-0732">Signal</keyword>
<feature type="signal peptide" evidence="5">
    <location>
        <begin position="1"/>
        <end position="22"/>
    </location>
</feature>
<dbReference type="SUPFAM" id="SSF53649">
    <property type="entry name" value="Alkaline phosphatase-like"/>
    <property type="match status" value="1"/>
</dbReference>
<dbReference type="InterPro" id="IPR001952">
    <property type="entry name" value="Alkaline_phosphatase"/>
</dbReference>
<gene>
    <name evidence="6" type="ORF">SAMN06265827_11193</name>
</gene>
<evidence type="ECO:0000256" key="5">
    <source>
        <dbReference type="SAM" id="SignalP"/>
    </source>
</evidence>
<dbReference type="PANTHER" id="PTHR11596">
    <property type="entry name" value="ALKALINE PHOSPHATASE"/>
    <property type="match status" value="1"/>
</dbReference>
<feature type="binding site" evidence="3">
    <location>
        <position position="143"/>
    </location>
    <ligand>
        <name>Mg(2+)</name>
        <dbReference type="ChEBI" id="CHEBI:18420"/>
    </ligand>
</feature>
<feature type="active site" description="Phosphoserine intermediate" evidence="2">
    <location>
        <position position="187"/>
    </location>
</feature>
<dbReference type="Proteomes" id="UP000219573">
    <property type="component" value="Unassembled WGS sequence"/>
</dbReference>
<keyword evidence="3" id="KW-0862">Zinc</keyword>
<feature type="chain" id="PRO_5039464404" evidence="5">
    <location>
        <begin position="23"/>
        <end position="423"/>
    </location>
</feature>
<dbReference type="SMART" id="SM00098">
    <property type="entry name" value="alkPPc"/>
    <property type="match status" value="1"/>
</dbReference>
<comment type="cofactor">
    <cofactor evidence="3">
        <name>Zn(2+)</name>
        <dbReference type="ChEBI" id="CHEBI:29105"/>
    </cofactor>
    <text evidence="3">Binds 2 Zn(2+) ions.</text>
</comment>
<sequence length="423" mass="46781">MARKKFLLVVTIIMSLFLLVGCSDDNDDDNLSTNDKGILQVQVSIPNEAEDIARVEVDVKDGTKLISANDTEVIEDNKAIVALDDMTINTDYTVEVRAINNDEYVIFHGEQDNVKLLTKDEINDFNINLKKAEAKYVFYMIGDGMGANQRELGESLLQVIEGDSTARLTMNTGEFTTRSADLPITDSAAGTALATGSKTNNGMIAELPNGTELKTLVEAAKEEGMATGIMTTTRINHATPAVFAAHNDSRHNYNDIAVDYLDSGVDFFAGGGYRYFIPQGTTYLGRNLDSEREDGWNLIDTFEDEGYITFLSEEESEDFIDYLPAAGDKVFATFTNYGLPYDINRQNLSLASEYREELLNIQTPSIAEITQKAIELLSQDEDGFFMMVEGGRIDHVAHGNDIAGTAYDTIAFDKAVEKAYEFY</sequence>
<dbReference type="PROSITE" id="PS51257">
    <property type="entry name" value="PROKAR_LIPOPROTEIN"/>
    <property type="match status" value="1"/>
</dbReference>
<feature type="binding site" evidence="3">
    <location>
        <position position="237"/>
    </location>
    <ligand>
        <name>Mg(2+)</name>
        <dbReference type="ChEBI" id="CHEBI:18420"/>
    </ligand>
</feature>
<dbReference type="GO" id="GO:0046872">
    <property type="term" value="F:metal ion binding"/>
    <property type="evidence" value="ECO:0007669"/>
    <property type="project" value="UniProtKB-KW"/>
</dbReference>
<keyword evidence="7" id="KW-1185">Reference proteome</keyword>
<evidence type="ECO:0000256" key="2">
    <source>
        <dbReference type="PIRSR" id="PIRSR601952-1"/>
    </source>
</evidence>
<feature type="binding site" evidence="3">
    <location>
        <position position="239"/>
    </location>
    <ligand>
        <name>Mg(2+)</name>
        <dbReference type="ChEBI" id="CHEBI:18420"/>
    </ligand>
</feature>
<protein>
    <submittedName>
        <fullName evidence="6">Alkaline phosphatase</fullName>
    </submittedName>
</protein>
<dbReference type="Gene3D" id="3.40.720.10">
    <property type="entry name" value="Alkaline Phosphatase, subunit A"/>
    <property type="match status" value="1"/>
</dbReference>
<keyword evidence="3" id="KW-0479">Metal-binding</keyword>
<feature type="binding site" evidence="3">
    <location>
        <position position="143"/>
    </location>
    <ligand>
        <name>Zn(2+)</name>
        <dbReference type="ChEBI" id="CHEBI:29105"/>
        <label>2</label>
    </ligand>
</feature>
<keyword evidence="1" id="KW-0597">Phosphoprotein</keyword>
<comment type="similarity">
    <text evidence="4">Belongs to the alkaline phosphatase family.</text>
</comment>
<dbReference type="InterPro" id="IPR017850">
    <property type="entry name" value="Alkaline_phosphatase_core_sf"/>
</dbReference>
<evidence type="ECO:0000256" key="1">
    <source>
        <dbReference type="ARBA" id="ARBA00022553"/>
    </source>
</evidence>
<feature type="binding site" evidence="3">
    <location>
        <position position="389"/>
    </location>
    <ligand>
        <name>Mg(2+)</name>
        <dbReference type="ChEBI" id="CHEBI:18420"/>
    </ligand>
</feature>
<reference evidence="7" key="1">
    <citation type="submission" date="2017-09" db="EMBL/GenBank/DDBJ databases">
        <authorList>
            <person name="Varghese N."/>
            <person name="Submissions S."/>
        </authorList>
    </citation>
    <scope>NUCLEOTIDE SEQUENCE [LARGE SCALE GENOMIC DNA]</scope>
    <source>
        <strain evidence="7">MSL47</strain>
    </source>
</reference>
<evidence type="ECO:0000313" key="6">
    <source>
        <dbReference type="EMBL" id="SNY27824.1"/>
    </source>
</evidence>
<proteinExistence type="inferred from homology"/>
<evidence type="ECO:0000256" key="3">
    <source>
        <dbReference type="PIRSR" id="PIRSR601952-2"/>
    </source>
</evidence>
<dbReference type="EMBL" id="OBDZ01000011">
    <property type="protein sequence ID" value="SNY27824.1"/>
    <property type="molecule type" value="Genomic_DNA"/>
</dbReference>
<accession>A0A285GWZ5</accession>
<evidence type="ECO:0000313" key="7">
    <source>
        <dbReference type="Proteomes" id="UP000219573"/>
    </source>
</evidence>
<dbReference type="PRINTS" id="PR00113">
    <property type="entry name" value="ALKPHPHTASE"/>
</dbReference>
<dbReference type="GO" id="GO:0004035">
    <property type="term" value="F:alkaline phosphatase activity"/>
    <property type="evidence" value="ECO:0007669"/>
    <property type="project" value="TreeGrafter"/>
</dbReference>
<name>A0A285GWZ5_9FIRM</name>